<protein>
    <submittedName>
        <fullName evidence="1">Uncharacterized protein</fullName>
    </submittedName>
</protein>
<evidence type="ECO:0000313" key="1">
    <source>
        <dbReference type="EMBL" id="CAB5221718.1"/>
    </source>
</evidence>
<proteinExistence type="predicted"/>
<organism evidence="1">
    <name type="scientific">uncultured Caudovirales phage</name>
    <dbReference type="NCBI Taxonomy" id="2100421"/>
    <lineage>
        <taxon>Viruses</taxon>
        <taxon>Duplodnaviria</taxon>
        <taxon>Heunggongvirae</taxon>
        <taxon>Uroviricota</taxon>
        <taxon>Caudoviricetes</taxon>
        <taxon>Peduoviridae</taxon>
        <taxon>Maltschvirus</taxon>
        <taxon>Maltschvirus maltsch</taxon>
    </lineage>
</organism>
<accession>A0A6J7WXX6</accession>
<name>A0A6J7WXX6_9CAUD</name>
<sequence length="52" mass="6345">MMNKITIPDFVSDFQIQFEEWFMSIHEDLCTCQACDPEMHMELLEEWEGMVW</sequence>
<gene>
    <name evidence="1" type="ORF">UFOVP359_34</name>
</gene>
<reference evidence="1" key="1">
    <citation type="submission" date="2020-05" db="EMBL/GenBank/DDBJ databases">
        <authorList>
            <person name="Chiriac C."/>
            <person name="Salcher M."/>
            <person name="Ghai R."/>
            <person name="Kavagutti S V."/>
        </authorList>
    </citation>
    <scope>NUCLEOTIDE SEQUENCE</scope>
</reference>
<dbReference type="EMBL" id="LR798295">
    <property type="protein sequence ID" value="CAB5221718.1"/>
    <property type="molecule type" value="Genomic_DNA"/>
</dbReference>